<dbReference type="InterPro" id="IPR040976">
    <property type="entry name" value="Pkinase_fungal"/>
</dbReference>
<accession>A0A2X0N760</accession>
<dbReference type="Pfam" id="PF17667">
    <property type="entry name" value="Pkinase_fungal"/>
    <property type="match status" value="1"/>
</dbReference>
<evidence type="ECO:0000259" key="1">
    <source>
        <dbReference type="Pfam" id="PF17667"/>
    </source>
</evidence>
<feature type="domain" description="Fungal-type protein kinase" evidence="1">
    <location>
        <begin position="291"/>
        <end position="386"/>
    </location>
</feature>
<keyword evidence="3" id="KW-1185">Reference proteome</keyword>
<evidence type="ECO:0000313" key="3">
    <source>
        <dbReference type="Proteomes" id="UP000249464"/>
    </source>
</evidence>
<name>A0A2X0N760_9BASI</name>
<dbReference type="AlphaFoldDB" id="A0A2X0N760"/>
<proteinExistence type="predicted"/>
<organism evidence="2 3">
    <name type="scientific">Microbotryum silenes-dioicae</name>
    <dbReference type="NCBI Taxonomy" id="796604"/>
    <lineage>
        <taxon>Eukaryota</taxon>
        <taxon>Fungi</taxon>
        <taxon>Dikarya</taxon>
        <taxon>Basidiomycota</taxon>
        <taxon>Pucciniomycotina</taxon>
        <taxon>Microbotryomycetes</taxon>
        <taxon>Microbotryales</taxon>
        <taxon>Microbotryaceae</taxon>
        <taxon>Microbotryum</taxon>
    </lineage>
</organism>
<sequence>MADIFSRSIEATMLQPRGAVRSCTAYNFGPPDRAATRPGAREVGLVETRLLLSSRSFHLCHITTRTSLLRRTTDFWLVLLSEGVFRLPTATIILDPAGIEYLRTSSSSSKITQALIDPVRRTKPAPPRLPPVVPVKLVKMAALNTATNLATATDQRIKTEVQGRVESSKALQAYLEEADSVIDPQVEAIRWPTEVEGAHWGTEKGMGTFVKRITEQIKEEAEIDRCLVVCGSSNAIVPTSAEQVRSKDHCADVVLLFPGASTPGKVRSWERVDKVWDALALTTGSTLIDERNVDDVLVFGEVKSNPEKKVEARDQAYRRFYRATSIKPIRKWVFAFTLCGSKLRVYIHTPSGMVRSEPIDCASESGLASLKRLIVRFLRHDLDTLGAIAYAALFPCELNMGRLPPQGFPPVPPISRPPSIKLLCRQLVHPAMFGARPSVYRIELDETTSDLSRATQPTFVSDLQPTPLPQHTMRIAFPDREEIQRAQRLDGLVRVTRSTRPDDVSSIAVRKIAFIDIDNFWTVPPPIGRSGHTNFVPRTLQCDVFEDLYRTVLEIESTSAMVDFNIGIHNLLPRHLSDGNIMLDRAGKGVLVDLDGMVDLGSASASWELAESAGVLAFLAKAGHPDEGGRWAIAPHSMWQLIEGLANVNQFTVCQRPGGPGASMRMSPKACLLWTKFNHGTSQIAIRSKSLHYANFANATFELMYPPFWADLPRLFEIMSRYCCLRGPPGRISSVRLREQDLGMRRQWGPGGNCSLDRLSAELKRLRARL</sequence>
<protein>
    <submittedName>
        <fullName evidence="2">BQ5605_C022g09583 protein</fullName>
    </submittedName>
</protein>
<dbReference type="EMBL" id="FQNC01000084">
    <property type="protein sequence ID" value="SGZ23075.1"/>
    <property type="molecule type" value="Genomic_DNA"/>
</dbReference>
<dbReference type="Proteomes" id="UP000249464">
    <property type="component" value="Unassembled WGS sequence"/>
</dbReference>
<reference evidence="2 3" key="1">
    <citation type="submission" date="2016-11" db="EMBL/GenBank/DDBJ databases">
        <authorList>
            <person name="Jaros S."/>
            <person name="Januszkiewicz K."/>
            <person name="Wedrychowicz H."/>
        </authorList>
    </citation>
    <scope>NUCLEOTIDE SEQUENCE [LARGE SCALE GENOMIC DNA]</scope>
</reference>
<evidence type="ECO:0000313" key="2">
    <source>
        <dbReference type="EMBL" id="SGZ23075.1"/>
    </source>
</evidence>
<gene>
    <name evidence="2" type="primary">BQ5605_C022g09583</name>
    <name evidence="2" type="ORF">BQ5605_C022G09583</name>
</gene>